<evidence type="ECO:0000313" key="2">
    <source>
        <dbReference type="EMBL" id="PIS07700.1"/>
    </source>
</evidence>
<accession>A0A2H0W6J9</accession>
<dbReference type="Proteomes" id="UP000231382">
    <property type="component" value="Unassembled WGS sequence"/>
</dbReference>
<sequence>MFSLVRSIKTWLRKMKGQYLFSHSLTASGGSFNSQKNEPRIIEDWKVLLEEKIEQGHHSTKTIIPAFRGLHHQLSRKYRWYHQWHTWKLAPAVHALLLFLVIATGTYQGFKIASIKNPTEKVHAGNYCQSTGGGGNWSSASSWTNCSGGYPQTSDSVEIMSGDTITLDIDSWILSLTIDEGGTFDASSNTLSLAGIGTPLTVLGTFNASTSTIKYLGAGDVTVTATSYNNLSTVPNMGKNSYTVSGAGNSAYNGTYTKTNDFYNDYPIYTNGTKDMVAHPSTATQGDWDLTENNLYEAIAYSVNTTNLSIIPDSGWTVIEGVAPAPTMATVDGGTVTYTFSSGSISVGGDYVNGNTACELITDADSNNPVLGIIGSFTNSINATFIAPSATSMLVAGDWTNSGTFTHSSGTVVLYGVSQTISGETTFYNLSNYDASDLTILFASGTTQTIENVFTMVTTSGHNITLGRSGGSGTDQWHITMAANTLAYVTIENSYNTTGVGQDTANTTDGGNNTNWFSTSSTPTPPSGSSIGSIDTTSFTVSWTDNSSDET</sequence>
<comment type="caution">
    <text evidence="2">The sequence shown here is derived from an EMBL/GenBank/DDBJ whole genome shotgun (WGS) entry which is preliminary data.</text>
</comment>
<feature type="non-terminal residue" evidence="2">
    <location>
        <position position="551"/>
    </location>
</feature>
<dbReference type="AlphaFoldDB" id="A0A2H0W6J9"/>
<dbReference type="EMBL" id="PEZW01000014">
    <property type="protein sequence ID" value="PIS07700.1"/>
    <property type="molecule type" value="Genomic_DNA"/>
</dbReference>
<organism evidence="2 3">
    <name type="scientific">Candidatus Berkelbacteria bacterium CG10_big_fil_rev_8_21_14_0_10_43_13</name>
    <dbReference type="NCBI Taxonomy" id="1974514"/>
    <lineage>
        <taxon>Bacteria</taxon>
        <taxon>Candidatus Berkelbacteria</taxon>
    </lineage>
</organism>
<reference evidence="3" key="1">
    <citation type="submission" date="2017-09" db="EMBL/GenBank/DDBJ databases">
        <title>Depth-based differentiation of microbial function through sediment-hosted aquifers and enrichment of novel symbionts in the deep terrestrial subsurface.</title>
        <authorList>
            <person name="Probst A.J."/>
            <person name="Ladd B."/>
            <person name="Jarett J.K."/>
            <person name="Geller-Mcgrath D.E."/>
            <person name="Sieber C.M.K."/>
            <person name="Emerson J.B."/>
            <person name="Anantharaman K."/>
            <person name="Thomas B.C."/>
            <person name="Malmstrom R."/>
            <person name="Stieglmeier M."/>
            <person name="Klingl A."/>
            <person name="Woyke T."/>
            <person name="Ryan C.M."/>
            <person name="Banfield J.F."/>
        </authorList>
    </citation>
    <scope>NUCLEOTIDE SEQUENCE [LARGE SCALE GENOMIC DNA]</scope>
</reference>
<name>A0A2H0W6J9_9BACT</name>
<proteinExistence type="predicted"/>
<evidence type="ECO:0000256" key="1">
    <source>
        <dbReference type="SAM" id="MobiDB-lite"/>
    </source>
</evidence>
<feature type="compositionally biased region" description="Polar residues" evidence="1">
    <location>
        <begin position="541"/>
        <end position="551"/>
    </location>
</feature>
<feature type="compositionally biased region" description="Low complexity" evidence="1">
    <location>
        <begin position="503"/>
        <end position="540"/>
    </location>
</feature>
<protein>
    <recommendedName>
        <fullName evidence="4">G8 domain-containing protein</fullName>
    </recommendedName>
</protein>
<evidence type="ECO:0000313" key="3">
    <source>
        <dbReference type="Proteomes" id="UP000231382"/>
    </source>
</evidence>
<feature type="region of interest" description="Disordered" evidence="1">
    <location>
        <begin position="500"/>
        <end position="551"/>
    </location>
</feature>
<evidence type="ECO:0008006" key="4">
    <source>
        <dbReference type="Google" id="ProtNLM"/>
    </source>
</evidence>
<gene>
    <name evidence="2" type="ORF">COT78_01880</name>
</gene>